<evidence type="ECO:0000256" key="2">
    <source>
        <dbReference type="PROSITE-ProRule" id="PRU10038"/>
    </source>
</evidence>
<name>A0AA39S0F3_ACESA</name>
<dbReference type="PROSITE" id="PS01174">
    <property type="entry name" value="LIPASE_GDXG_SER"/>
    <property type="match status" value="1"/>
</dbReference>
<evidence type="ECO:0000313" key="4">
    <source>
        <dbReference type="EMBL" id="KAK0582218.1"/>
    </source>
</evidence>
<evidence type="ECO:0000313" key="5">
    <source>
        <dbReference type="Proteomes" id="UP001168877"/>
    </source>
</evidence>
<dbReference type="EMBL" id="JAUESC010000384">
    <property type="protein sequence ID" value="KAK0582218.1"/>
    <property type="molecule type" value="Genomic_DNA"/>
</dbReference>
<dbReference type="AlphaFoldDB" id="A0AA39S0F3"/>
<dbReference type="InterPro" id="IPR029058">
    <property type="entry name" value="AB_hydrolase_fold"/>
</dbReference>
<organism evidence="4 5">
    <name type="scientific">Acer saccharum</name>
    <name type="common">Sugar maple</name>
    <dbReference type="NCBI Taxonomy" id="4024"/>
    <lineage>
        <taxon>Eukaryota</taxon>
        <taxon>Viridiplantae</taxon>
        <taxon>Streptophyta</taxon>
        <taxon>Embryophyta</taxon>
        <taxon>Tracheophyta</taxon>
        <taxon>Spermatophyta</taxon>
        <taxon>Magnoliopsida</taxon>
        <taxon>eudicotyledons</taxon>
        <taxon>Gunneridae</taxon>
        <taxon>Pentapetalae</taxon>
        <taxon>rosids</taxon>
        <taxon>malvids</taxon>
        <taxon>Sapindales</taxon>
        <taxon>Sapindaceae</taxon>
        <taxon>Hippocastanoideae</taxon>
        <taxon>Acereae</taxon>
        <taxon>Acer</taxon>
    </lineage>
</organism>
<dbReference type="InterPro" id="IPR050466">
    <property type="entry name" value="Carboxylest/Gibb_receptor"/>
</dbReference>
<gene>
    <name evidence="4" type="ORF">LWI29_023030</name>
</gene>
<dbReference type="InterPro" id="IPR013094">
    <property type="entry name" value="AB_hydrolase_3"/>
</dbReference>
<comment type="caution">
    <text evidence="4">The sequence shown here is derived from an EMBL/GenBank/DDBJ whole genome shotgun (WGS) entry which is preliminary data.</text>
</comment>
<dbReference type="SUPFAM" id="SSF53474">
    <property type="entry name" value="alpha/beta-Hydrolases"/>
    <property type="match status" value="1"/>
</dbReference>
<dbReference type="PANTHER" id="PTHR23024">
    <property type="entry name" value="ARYLACETAMIDE DEACETYLASE"/>
    <property type="match status" value="1"/>
</dbReference>
<feature type="active site" evidence="2">
    <location>
        <position position="176"/>
    </location>
</feature>
<dbReference type="GO" id="GO:0016787">
    <property type="term" value="F:hydrolase activity"/>
    <property type="evidence" value="ECO:0007669"/>
    <property type="project" value="InterPro"/>
</dbReference>
<accession>A0AA39S0F3</accession>
<sequence>MDLRLVGVLLPAPVTSSSDSDKDGSAAVNIHPVNSDQLAYDGSIESLMGTETIPESKDIVYEPEFNLSARLYLPENTAESQKLPLLVYYHGGGFIIESPFSPTYHNFLNILVSEANVIVVSVEYRLTRLFKNKLPVAYDDSWTALEWVASHLNGDGPEDWLNQHADFQQVFLSGDSSGANIAHQMVLRLGTQGTVEGFAVSGMILCHPFFWGQDAIPGETTDTNIRSLVADEWQFVCPNCTLDHPWINPATDPSLALIATPRLQVFVSELDILQERGWYYAQNLRQRGWSGHQDVIDFQGEGHVFHLNNLTSRNSTILRNRIVTFINEKWSDASVLMEPSCDSSNFMVGCRPLHIPKISSDA</sequence>
<reference evidence="4" key="2">
    <citation type="submission" date="2023-06" db="EMBL/GenBank/DDBJ databases">
        <authorList>
            <person name="Swenson N.G."/>
            <person name="Wegrzyn J.L."/>
            <person name="Mcevoy S.L."/>
        </authorList>
    </citation>
    <scope>NUCLEOTIDE SEQUENCE</scope>
    <source>
        <strain evidence="4">NS2018</strain>
        <tissue evidence="4">Leaf</tissue>
    </source>
</reference>
<keyword evidence="5" id="KW-1185">Reference proteome</keyword>
<dbReference type="InterPro" id="IPR033140">
    <property type="entry name" value="Lipase_GDXG_put_SER_AS"/>
</dbReference>
<evidence type="ECO:0000256" key="1">
    <source>
        <dbReference type="ARBA" id="ARBA00010515"/>
    </source>
</evidence>
<feature type="domain" description="Alpha/beta hydrolase fold-3" evidence="3">
    <location>
        <begin position="86"/>
        <end position="306"/>
    </location>
</feature>
<reference evidence="4" key="1">
    <citation type="journal article" date="2022" name="Plant J.">
        <title>Strategies of tolerance reflected in two North American maple genomes.</title>
        <authorList>
            <person name="McEvoy S.L."/>
            <person name="Sezen U.U."/>
            <person name="Trouern-Trend A."/>
            <person name="McMahon S.M."/>
            <person name="Schaberg P.G."/>
            <person name="Yang J."/>
            <person name="Wegrzyn J.L."/>
            <person name="Swenson N.G."/>
        </authorList>
    </citation>
    <scope>NUCLEOTIDE SEQUENCE</scope>
    <source>
        <strain evidence="4">NS2018</strain>
    </source>
</reference>
<dbReference type="Gene3D" id="3.40.50.1820">
    <property type="entry name" value="alpha/beta hydrolase"/>
    <property type="match status" value="1"/>
</dbReference>
<proteinExistence type="inferred from homology"/>
<dbReference type="Pfam" id="PF07859">
    <property type="entry name" value="Abhydrolase_3"/>
    <property type="match status" value="1"/>
</dbReference>
<protein>
    <recommendedName>
        <fullName evidence="3">Alpha/beta hydrolase fold-3 domain-containing protein</fullName>
    </recommendedName>
</protein>
<comment type="similarity">
    <text evidence="1">Belongs to the 'GDXG' lipolytic enzyme family.</text>
</comment>
<evidence type="ECO:0000259" key="3">
    <source>
        <dbReference type="Pfam" id="PF07859"/>
    </source>
</evidence>
<dbReference type="Proteomes" id="UP001168877">
    <property type="component" value="Unassembled WGS sequence"/>
</dbReference>
<dbReference type="PANTHER" id="PTHR23024:SF467">
    <property type="entry name" value="CARBOXYLESTERASE 12-RELATED"/>
    <property type="match status" value="1"/>
</dbReference>